<sequence>MSKTENNPPVTQTVDDDEPDDWLGNEVSGLAGGLTLFGAGTSESSAPDAQMEAFRECWKRYGNEQRTESKNS</sequence>
<dbReference type="VEuPathDB" id="FungiDB:EMCG_07627"/>
<evidence type="ECO:0000256" key="1">
    <source>
        <dbReference type="SAM" id="MobiDB-lite"/>
    </source>
</evidence>
<dbReference type="Proteomes" id="UP000034164">
    <property type="component" value="Unassembled WGS sequence"/>
</dbReference>
<feature type="compositionally biased region" description="Polar residues" evidence="1">
    <location>
        <begin position="1"/>
        <end position="13"/>
    </location>
</feature>
<name>A0A0G2I846_9EURO</name>
<dbReference type="EMBL" id="LCZI01000430">
    <property type="protein sequence ID" value="KKZ66698.1"/>
    <property type="molecule type" value="Genomic_DNA"/>
</dbReference>
<feature type="compositionally biased region" description="Acidic residues" evidence="1">
    <location>
        <begin position="14"/>
        <end position="23"/>
    </location>
</feature>
<evidence type="ECO:0000313" key="2">
    <source>
        <dbReference type="EMBL" id="KKZ66698.1"/>
    </source>
</evidence>
<reference evidence="3" key="1">
    <citation type="journal article" date="2015" name="PLoS Genet.">
        <title>The dynamic genome and transcriptome of the human fungal pathogen Blastomyces and close relative Emmonsia.</title>
        <authorList>
            <person name="Munoz J.F."/>
            <person name="Gauthier G.M."/>
            <person name="Desjardins C.A."/>
            <person name="Gallo J.E."/>
            <person name="Holder J."/>
            <person name="Sullivan T.D."/>
            <person name="Marty A.J."/>
            <person name="Carmen J.C."/>
            <person name="Chen Z."/>
            <person name="Ding L."/>
            <person name="Gujja S."/>
            <person name="Magrini V."/>
            <person name="Misas E."/>
            <person name="Mitreva M."/>
            <person name="Priest M."/>
            <person name="Saif S."/>
            <person name="Whiston E.A."/>
            <person name="Young S."/>
            <person name="Zeng Q."/>
            <person name="Goldman W.E."/>
            <person name="Mardis E.R."/>
            <person name="Taylor J.W."/>
            <person name="McEwen J.G."/>
            <person name="Clay O.K."/>
            <person name="Klein B.S."/>
            <person name="Cuomo C.A."/>
        </authorList>
    </citation>
    <scope>NUCLEOTIDE SEQUENCE [LARGE SCALE GENOMIC DNA]</scope>
    <source>
        <strain evidence="3">UAMH 3008</strain>
    </source>
</reference>
<dbReference type="AlphaFoldDB" id="A0A0G2I846"/>
<dbReference type="OrthoDB" id="5586401at2759"/>
<gene>
    <name evidence="2" type="ORF">EMCG_07627</name>
</gene>
<comment type="caution">
    <text evidence="2">The sequence shown here is derived from an EMBL/GenBank/DDBJ whole genome shotgun (WGS) entry which is preliminary data.</text>
</comment>
<proteinExistence type="predicted"/>
<accession>A0A0G2I846</accession>
<organism evidence="2 3">
    <name type="scientific">[Emmonsia] crescens</name>
    <dbReference type="NCBI Taxonomy" id="73230"/>
    <lineage>
        <taxon>Eukaryota</taxon>
        <taxon>Fungi</taxon>
        <taxon>Dikarya</taxon>
        <taxon>Ascomycota</taxon>
        <taxon>Pezizomycotina</taxon>
        <taxon>Eurotiomycetes</taxon>
        <taxon>Eurotiomycetidae</taxon>
        <taxon>Onygenales</taxon>
        <taxon>Ajellomycetaceae</taxon>
        <taxon>Emergomyces</taxon>
    </lineage>
</organism>
<feature type="region of interest" description="Disordered" evidence="1">
    <location>
        <begin position="1"/>
        <end position="48"/>
    </location>
</feature>
<evidence type="ECO:0000313" key="3">
    <source>
        <dbReference type="Proteomes" id="UP000034164"/>
    </source>
</evidence>
<protein>
    <submittedName>
        <fullName evidence="2">Uncharacterized protein</fullName>
    </submittedName>
</protein>